<evidence type="ECO:0000313" key="2">
    <source>
        <dbReference type="Proteomes" id="UP000294881"/>
    </source>
</evidence>
<dbReference type="Proteomes" id="UP000294881">
    <property type="component" value="Unassembled WGS sequence"/>
</dbReference>
<evidence type="ECO:0000313" key="1">
    <source>
        <dbReference type="EMBL" id="TCO12006.1"/>
    </source>
</evidence>
<protein>
    <submittedName>
        <fullName evidence="1">Uncharacterized protein</fullName>
    </submittedName>
</protein>
<dbReference type="RefSeq" id="WP_132008006.1">
    <property type="nucleotide sequence ID" value="NZ_JBHUNN010000002.1"/>
</dbReference>
<dbReference type="AlphaFoldDB" id="A0A4R2GTE1"/>
<organism evidence="1 2">
    <name type="scientific">Camelimonas lactis</name>
    <dbReference type="NCBI Taxonomy" id="659006"/>
    <lineage>
        <taxon>Bacteria</taxon>
        <taxon>Pseudomonadati</taxon>
        <taxon>Pseudomonadota</taxon>
        <taxon>Alphaproteobacteria</taxon>
        <taxon>Hyphomicrobiales</taxon>
        <taxon>Chelatococcaceae</taxon>
        <taxon>Camelimonas</taxon>
    </lineage>
</organism>
<comment type="caution">
    <text evidence="1">The sequence shown here is derived from an EMBL/GenBank/DDBJ whole genome shotgun (WGS) entry which is preliminary data.</text>
</comment>
<keyword evidence="2" id="KW-1185">Reference proteome</keyword>
<reference evidence="1 2" key="1">
    <citation type="submission" date="2019-03" db="EMBL/GenBank/DDBJ databases">
        <title>Genomic Encyclopedia of Type Strains, Phase IV (KMG-IV): sequencing the most valuable type-strain genomes for metagenomic binning, comparative biology and taxonomic classification.</title>
        <authorList>
            <person name="Goeker M."/>
        </authorList>
    </citation>
    <scope>NUCLEOTIDE SEQUENCE [LARGE SCALE GENOMIC DNA]</scope>
    <source>
        <strain evidence="1 2">DSM 22958</strain>
    </source>
</reference>
<dbReference type="EMBL" id="SLWL01000010">
    <property type="protein sequence ID" value="TCO12006.1"/>
    <property type="molecule type" value="Genomic_DNA"/>
</dbReference>
<name>A0A4R2GTE1_9HYPH</name>
<sequence length="114" mass="13014">MSRSGSFDVDNDAAACRFLAQRKGIAELPDDVVIGRANVFINRVERRIGRGGAGGSWKWAAEILHAYARYRQSPLLTHENCIQLITDRRPDVFDMQKIGWRADLFFSNFSFYKS</sequence>
<gene>
    <name evidence="1" type="ORF">EV666_11044</name>
</gene>
<accession>A0A4R2GTE1</accession>
<proteinExistence type="predicted"/>